<dbReference type="InterPro" id="IPR047215">
    <property type="entry name" value="Galactose_mutarotase-like"/>
</dbReference>
<comment type="similarity">
    <text evidence="1">Belongs to the aldose epimerase family.</text>
</comment>
<dbReference type="RefSeq" id="WP_012226438.1">
    <property type="nucleotide sequence ID" value="NZ_HG422565.1"/>
</dbReference>
<dbReference type="Pfam" id="PF01263">
    <property type="entry name" value="Aldose_epim"/>
    <property type="match status" value="1"/>
</dbReference>
<keyword evidence="5" id="KW-1185">Reference proteome</keyword>
<keyword evidence="3" id="KW-0119">Carbohydrate metabolism</keyword>
<proteinExistence type="inferred from homology"/>
<evidence type="ECO:0000256" key="3">
    <source>
        <dbReference type="ARBA" id="ARBA00023277"/>
    </source>
</evidence>
<accession>R4YYX5</accession>
<gene>
    <name evidence="4" type="primary">galM</name>
    <name evidence="4" type="ORF">BN381_250111</name>
</gene>
<dbReference type="GO" id="GO:0004034">
    <property type="term" value="F:aldose 1-epimerase activity"/>
    <property type="evidence" value="ECO:0007669"/>
    <property type="project" value="UniProtKB-EC"/>
</dbReference>
<dbReference type="Proteomes" id="UP000018291">
    <property type="component" value="Unassembled WGS sequence"/>
</dbReference>
<reference evidence="4 5" key="1">
    <citation type="journal article" date="2013" name="ISME J.">
        <title>Metabolic model for the filamentous 'Candidatus Microthrix parvicella' based on genomic and metagenomic analyses.</title>
        <authorList>
            <person name="Jon McIlroy S."/>
            <person name="Kristiansen R."/>
            <person name="Albertsen M."/>
            <person name="Michael Karst S."/>
            <person name="Rossetti S."/>
            <person name="Lund Nielsen J."/>
            <person name="Tandoi V."/>
            <person name="James Seviour R."/>
            <person name="Nielsen P.H."/>
        </authorList>
    </citation>
    <scope>NUCLEOTIDE SEQUENCE [LARGE SCALE GENOMIC DNA]</scope>
    <source>
        <strain evidence="4 5">RN1</strain>
    </source>
</reference>
<comment type="caution">
    <text evidence="4">The sequence shown here is derived from an EMBL/GenBank/DDBJ whole genome shotgun (WGS) entry which is preliminary data.</text>
</comment>
<protein>
    <submittedName>
        <fullName evidence="4">Aldose 1-epimerase</fullName>
        <ecNumber evidence="4">5.1.3.3</ecNumber>
    </submittedName>
</protein>
<dbReference type="GO" id="GO:0033499">
    <property type="term" value="P:galactose catabolic process via UDP-galactose, Leloir pathway"/>
    <property type="evidence" value="ECO:0007669"/>
    <property type="project" value="TreeGrafter"/>
</dbReference>
<dbReference type="AlphaFoldDB" id="R4YYX5"/>
<name>R4YYX5_9ACTN</name>
<dbReference type="GO" id="GO:0030246">
    <property type="term" value="F:carbohydrate binding"/>
    <property type="evidence" value="ECO:0007669"/>
    <property type="project" value="InterPro"/>
</dbReference>
<evidence type="ECO:0000256" key="2">
    <source>
        <dbReference type="ARBA" id="ARBA00023235"/>
    </source>
</evidence>
<dbReference type="PANTHER" id="PTHR10091:SF0">
    <property type="entry name" value="GALACTOSE MUTAROTASE"/>
    <property type="match status" value="1"/>
</dbReference>
<dbReference type="GO" id="GO:0006006">
    <property type="term" value="P:glucose metabolic process"/>
    <property type="evidence" value="ECO:0007669"/>
    <property type="project" value="TreeGrafter"/>
</dbReference>
<evidence type="ECO:0000256" key="1">
    <source>
        <dbReference type="ARBA" id="ARBA00006206"/>
    </source>
</evidence>
<dbReference type="InterPro" id="IPR011013">
    <property type="entry name" value="Gal_mutarotase_sf_dom"/>
</dbReference>
<evidence type="ECO:0000313" key="5">
    <source>
        <dbReference type="Proteomes" id="UP000018291"/>
    </source>
</evidence>
<keyword evidence="2 4" id="KW-0413">Isomerase</keyword>
<dbReference type="EMBL" id="CANL01000018">
    <property type="protein sequence ID" value="CCM63618.1"/>
    <property type="molecule type" value="Genomic_DNA"/>
</dbReference>
<dbReference type="GO" id="GO:0005737">
    <property type="term" value="C:cytoplasm"/>
    <property type="evidence" value="ECO:0007669"/>
    <property type="project" value="TreeGrafter"/>
</dbReference>
<dbReference type="PANTHER" id="PTHR10091">
    <property type="entry name" value="ALDOSE-1-EPIMERASE"/>
    <property type="match status" value="1"/>
</dbReference>
<dbReference type="SUPFAM" id="SSF74650">
    <property type="entry name" value="Galactose mutarotase-like"/>
    <property type="match status" value="1"/>
</dbReference>
<dbReference type="Gene3D" id="2.70.98.10">
    <property type="match status" value="1"/>
</dbReference>
<dbReference type="STRING" id="1229780.BN381_250111"/>
<dbReference type="EC" id="5.1.3.3" evidence="4"/>
<organism evidence="4 5">
    <name type="scientific">Candidatus Neomicrothrix parvicella RN1</name>
    <dbReference type="NCBI Taxonomy" id="1229780"/>
    <lineage>
        <taxon>Bacteria</taxon>
        <taxon>Bacillati</taxon>
        <taxon>Actinomycetota</taxon>
        <taxon>Acidimicrobiia</taxon>
        <taxon>Acidimicrobiales</taxon>
        <taxon>Microthrixaceae</taxon>
        <taxon>Candidatus Neomicrothrix</taxon>
    </lineage>
</organism>
<dbReference type="CDD" id="cd09019">
    <property type="entry name" value="galactose_mutarotase_like"/>
    <property type="match status" value="1"/>
</dbReference>
<dbReference type="InterPro" id="IPR008183">
    <property type="entry name" value="Aldose_1/G6P_1-epimerase"/>
</dbReference>
<dbReference type="eggNOG" id="COG2017">
    <property type="taxonomic scope" value="Bacteria"/>
</dbReference>
<dbReference type="OrthoDB" id="9779408at2"/>
<evidence type="ECO:0000313" key="4">
    <source>
        <dbReference type="EMBL" id="CCM63618.1"/>
    </source>
</evidence>
<dbReference type="HOGENOM" id="CLU_031753_2_0_11"/>
<dbReference type="InterPro" id="IPR014718">
    <property type="entry name" value="GH-type_carb-bd"/>
</dbReference>
<sequence>MNPQLPTPTPSFEISDVVMADGSAAASLVSLHAGGLVASVLPYGAALVSFEAPDRAGHLANCVVTLADPGDLADPALNPHLGGIVGPYANRIAGAAFDLDGVHVRLEANEGPNTLHSGSATWDRRRWDIASMSADATSAQLSLTLIDADGSGGFPGRVEVTATYVLHEDGTLTLNVEYTCDRPTVVAPTSHTYWNLGAAGTVAGQRLTLRADTVLELGAGQIPTGAALPVAGSAWDLRDDVRLRDRLGLDALADTGGYDHTYLVGGACGSDLSVVAMLVDPASGRSLEMRTNQPAVHLYTGNHLGGQPGPLGPIPQHGGVCLEAGQVPNGPNLTAIDGPDGPIPVDVTIRPGETRRWVTSWRLGFEASPAQVPPG</sequence>